<reference evidence="2 3" key="1">
    <citation type="submission" date="2024-10" db="EMBL/GenBank/DDBJ databases">
        <title>Updated reference genomes for cyclostephanoid diatoms.</title>
        <authorList>
            <person name="Roberts W.R."/>
            <person name="Alverson A.J."/>
        </authorList>
    </citation>
    <scope>NUCLEOTIDE SEQUENCE [LARGE SCALE GENOMIC DNA]</scope>
    <source>
        <strain evidence="2 3">AJA276-08</strain>
    </source>
</reference>
<evidence type="ECO:0000256" key="1">
    <source>
        <dbReference type="SAM" id="MobiDB-lite"/>
    </source>
</evidence>
<dbReference type="EMBL" id="JALLAZ020000825">
    <property type="protein sequence ID" value="KAL3786516.1"/>
    <property type="molecule type" value="Genomic_DNA"/>
</dbReference>
<dbReference type="SMART" id="SM00855">
    <property type="entry name" value="PGAM"/>
    <property type="match status" value="1"/>
</dbReference>
<evidence type="ECO:0000313" key="3">
    <source>
        <dbReference type="Proteomes" id="UP001530315"/>
    </source>
</evidence>
<dbReference type="PROSITE" id="PS00175">
    <property type="entry name" value="PG_MUTASE"/>
    <property type="match status" value="1"/>
</dbReference>
<accession>A0ABD3PGW2</accession>
<dbReference type="AlphaFoldDB" id="A0ABD3PGW2"/>
<dbReference type="PANTHER" id="PTHR10606:SF44">
    <property type="entry name" value="6-PHOSPHOFRUCTO 2-KINASE_FRUCTOSE 2,6-BISPHOSPHATASE LONG FORM"/>
    <property type="match status" value="1"/>
</dbReference>
<dbReference type="PIRSF" id="PIRSF000709">
    <property type="entry name" value="6PFK_2-Ptase"/>
    <property type="match status" value="1"/>
</dbReference>
<dbReference type="PANTHER" id="PTHR10606">
    <property type="entry name" value="6-PHOSPHOFRUCTO-2-KINASE/FRUCTOSE-2,6-BISPHOSPHATASE"/>
    <property type="match status" value="1"/>
</dbReference>
<dbReference type="Gene3D" id="3.40.50.1240">
    <property type="entry name" value="Phosphoglycerate mutase-like"/>
    <property type="match status" value="1"/>
</dbReference>
<evidence type="ECO:0000313" key="2">
    <source>
        <dbReference type="EMBL" id="KAL3786516.1"/>
    </source>
</evidence>
<dbReference type="Proteomes" id="UP001530315">
    <property type="component" value="Unassembled WGS sequence"/>
</dbReference>
<keyword evidence="3" id="KW-1185">Reference proteome</keyword>
<gene>
    <name evidence="2" type="ORF">ACHAW5_002056</name>
</gene>
<dbReference type="InterPro" id="IPR001345">
    <property type="entry name" value="PG/BPGM_mutase_AS"/>
</dbReference>
<evidence type="ECO:0008006" key="4">
    <source>
        <dbReference type="Google" id="ProtNLM"/>
    </source>
</evidence>
<dbReference type="CDD" id="cd07067">
    <property type="entry name" value="HP_PGM_like"/>
    <property type="match status" value="1"/>
</dbReference>
<dbReference type="Pfam" id="PF00300">
    <property type="entry name" value="His_Phos_1"/>
    <property type="match status" value="1"/>
</dbReference>
<dbReference type="InterPro" id="IPR013078">
    <property type="entry name" value="His_Pase_superF_clade-1"/>
</dbReference>
<proteinExistence type="predicted"/>
<protein>
    <recommendedName>
        <fullName evidence="4">Fructose-2,6-bisphosphatase</fullName>
    </recommendedName>
</protein>
<dbReference type="InterPro" id="IPR029033">
    <property type="entry name" value="His_PPase_superfam"/>
</dbReference>
<dbReference type="InterPro" id="IPR003094">
    <property type="entry name" value="6Pfruct_kin"/>
</dbReference>
<sequence>MNLHTLSRVFYLSRHGQSEYNLVGKIGGDSGLTEAGREYARRLAVFARDVIGMKVEINEETGEEKRTPRPARLWTSTLRRTKETAQFISHEKISQFKWDNGDESEWIQFQGRARRNLDELYAGVCDGLTYKEIAVKFPEEFARRQEDKLTYRYPRGESYMDITLRLEPIILDIERTREPILIIGHQGIHRLLYAYFMGLPREKAPYVSIPLNTVIELTPTAYGCEEKRHLLLSKEEMMNDWSDGQDEPITSMPLKQDEPVEAATRRPTGIRLHADSFDVMNPPSF</sequence>
<feature type="region of interest" description="Disordered" evidence="1">
    <location>
        <begin position="242"/>
        <end position="263"/>
    </location>
</feature>
<comment type="caution">
    <text evidence="2">The sequence shown here is derived from an EMBL/GenBank/DDBJ whole genome shotgun (WGS) entry which is preliminary data.</text>
</comment>
<name>A0ABD3PGW2_9STRA</name>
<dbReference type="SUPFAM" id="SSF53254">
    <property type="entry name" value="Phosphoglycerate mutase-like"/>
    <property type="match status" value="1"/>
</dbReference>
<organism evidence="2 3">
    <name type="scientific">Stephanodiscus triporus</name>
    <dbReference type="NCBI Taxonomy" id="2934178"/>
    <lineage>
        <taxon>Eukaryota</taxon>
        <taxon>Sar</taxon>
        <taxon>Stramenopiles</taxon>
        <taxon>Ochrophyta</taxon>
        <taxon>Bacillariophyta</taxon>
        <taxon>Coscinodiscophyceae</taxon>
        <taxon>Thalassiosirophycidae</taxon>
        <taxon>Stephanodiscales</taxon>
        <taxon>Stephanodiscaceae</taxon>
        <taxon>Stephanodiscus</taxon>
    </lineage>
</organism>